<evidence type="ECO:0000256" key="5">
    <source>
        <dbReference type="ARBA" id="ARBA00022737"/>
    </source>
</evidence>
<dbReference type="PANTHER" id="PTHR12893">
    <property type="entry name" value="GOLGI REASSEMBLY STACKING PROTEIN GRASP"/>
    <property type="match status" value="1"/>
</dbReference>
<dbReference type="GO" id="GO:0000139">
    <property type="term" value="C:Golgi membrane"/>
    <property type="evidence" value="ECO:0007669"/>
    <property type="project" value="UniProtKB-SubCell"/>
</dbReference>
<name>A0A094ZHA4_SCHHA</name>
<dbReference type="FunFam" id="2.30.42.10:FF:000026">
    <property type="entry name" value="Golgi reassembly stacking protein 2"/>
    <property type="match status" value="1"/>
</dbReference>
<dbReference type="InterPro" id="IPR007583">
    <property type="entry name" value="GRASP55_65"/>
</dbReference>
<comment type="subcellular location">
    <subcellularLocation>
        <location evidence="1">Golgi apparatus membrane</location>
    </subcellularLocation>
</comment>
<evidence type="ECO:0000256" key="3">
    <source>
        <dbReference type="ARBA" id="ARBA00022553"/>
    </source>
</evidence>
<evidence type="ECO:0000256" key="8">
    <source>
        <dbReference type="ARBA" id="ARBA00023288"/>
    </source>
</evidence>
<dbReference type="EMBL" id="KL250539">
    <property type="protein sequence ID" value="KGB33237.1"/>
    <property type="molecule type" value="Genomic_DNA"/>
</dbReference>
<dbReference type="SUPFAM" id="SSF50156">
    <property type="entry name" value="PDZ domain-like"/>
    <property type="match status" value="2"/>
</dbReference>
<dbReference type="AlphaFoldDB" id="A0A094ZHA4"/>
<keyword evidence="10" id="KW-1133">Transmembrane helix</keyword>
<evidence type="ECO:0000256" key="7">
    <source>
        <dbReference type="ARBA" id="ARBA00023136"/>
    </source>
</evidence>
<feature type="binding site" evidence="9">
    <location>
        <position position="18"/>
    </location>
    <ligand>
        <name>Zn(2+)</name>
        <dbReference type="ChEBI" id="CHEBI:29105"/>
    </ligand>
</feature>
<feature type="transmembrane region" description="Helical" evidence="10">
    <location>
        <begin position="426"/>
        <end position="446"/>
    </location>
</feature>
<keyword evidence="9" id="KW-0479">Metal-binding</keyword>
<evidence type="ECO:0000259" key="11">
    <source>
        <dbReference type="PROSITE" id="PS51865"/>
    </source>
</evidence>
<dbReference type="STRING" id="6185.A0A094ZHA4"/>
<evidence type="ECO:0000313" key="12">
    <source>
        <dbReference type="EMBL" id="KGB33237.1"/>
    </source>
</evidence>
<proteinExistence type="inferred from homology"/>
<keyword evidence="6" id="KW-0333">Golgi apparatus</keyword>
<dbReference type="GO" id="GO:0046872">
    <property type="term" value="F:metal ion binding"/>
    <property type="evidence" value="ECO:0007669"/>
    <property type="project" value="UniProtKB-KW"/>
</dbReference>
<keyword evidence="3" id="KW-0597">Phosphoprotein</keyword>
<feature type="domain" description="PDZ GRASP-type" evidence="11">
    <location>
        <begin position="111"/>
        <end position="199"/>
    </location>
</feature>
<evidence type="ECO:0000256" key="6">
    <source>
        <dbReference type="ARBA" id="ARBA00023034"/>
    </source>
</evidence>
<dbReference type="GO" id="GO:0007030">
    <property type="term" value="P:Golgi organization"/>
    <property type="evidence" value="ECO:0007669"/>
    <property type="project" value="TreeGrafter"/>
</dbReference>
<dbReference type="InterPro" id="IPR036034">
    <property type="entry name" value="PDZ_sf"/>
</dbReference>
<dbReference type="Pfam" id="PF04495">
    <property type="entry name" value="GRASP55_65"/>
    <property type="match status" value="1"/>
</dbReference>
<reference evidence="12" key="1">
    <citation type="journal article" date="2012" name="Nat. Genet.">
        <title>Whole-genome sequence of Schistosoma haematobium.</title>
        <authorList>
            <person name="Young N.D."/>
            <person name="Jex A.R."/>
            <person name="Li B."/>
            <person name="Liu S."/>
            <person name="Yang L."/>
            <person name="Xiong Z."/>
            <person name="Li Y."/>
            <person name="Cantacessi C."/>
            <person name="Hall R.S."/>
            <person name="Xu X."/>
            <person name="Chen F."/>
            <person name="Wu X."/>
            <person name="Zerlotini A."/>
            <person name="Oliveira G."/>
            <person name="Hofmann A."/>
            <person name="Zhang G."/>
            <person name="Fang X."/>
            <person name="Kang Y."/>
            <person name="Campbell B.E."/>
            <person name="Loukas A."/>
            <person name="Ranganathan S."/>
            <person name="Rollinson D."/>
            <person name="Rinaldi G."/>
            <person name="Brindley P.J."/>
            <person name="Yang H."/>
            <person name="Wang J."/>
            <person name="Wang J."/>
            <person name="Gasser R.B."/>
        </authorList>
    </citation>
    <scope>NUCLEOTIDE SEQUENCE [LARGE SCALE GENOMIC DNA]</scope>
</reference>
<sequence>MGGSTSSPIPGGGTSGYHILRVQDGSPGHQAGLEAFFDFIVAVGDKRLEEDNDCIRDLLQANKDKPVRLLVYSSKSQSCREVTLIPNNHWGGQGLMGVSIRYCSFDRANENVWHVLGVESKSPADLAGLKPYTDYIIGANSVLNNRDDFFELIDSSDGHVIQLYVYNSELDSCREVHLKPDSNWGGNGLLGCDIGYGYLHRIPTAASTLPESSQLPNNVPHYPQESLKSSTVSELKLPPASSNEITNGVAAPCYPPPSYTFNNTPSNKFAEVPLVSSSMQPTIPPSSTPLPTTYPTQVPVDHFNYAYAPVPSSAFTQNSNIPPPAPLPPGLTNIFSMPSISSPSVVGGVPVVSSDAPLISFESTKNVGNAPQYSQFNIPQMPSAQYFQPVTDSLPTSTMIALPGMPPLDVKMPPLESMLYMCYKQFIWFNLKLYVLLMFFTFKQLVFPLTDIKH</sequence>
<protein>
    <submittedName>
        <fullName evidence="12">Golgi reassembly-stacking protein 2</fullName>
    </submittedName>
</protein>
<dbReference type="Gene3D" id="2.30.42.10">
    <property type="match status" value="2"/>
</dbReference>
<feature type="binding site" evidence="9">
    <location>
        <position position="103"/>
    </location>
    <ligand>
        <name>Zn(2+)</name>
        <dbReference type="ChEBI" id="CHEBI:29105"/>
    </ligand>
</feature>
<keyword evidence="8" id="KW-0449">Lipoprotein</keyword>
<dbReference type="PROSITE" id="PS51865">
    <property type="entry name" value="PDZ_GRASP"/>
    <property type="match status" value="2"/>
</dbReference>
<organism evidence="12">
    <name type="scientific">Schistosoma haematobium</name>
    <name type="common">Blood fluke</name>
    <dbReference type="NCBI Taxonomy" id="6185"/>
    <lineage>
        <taxon>Eukaryota</taxon>
        <taxon>Metazoa</taxon>
        <taxon>Spiralia</taxon>
        <taxon>Lophotrochozoa</taxon>
        <taxon>Platyhelminthes</taxon>
        <taxon>Trematoda</taxon>
        <taxon>Digenea</taxon>
        <taxon>Strigeidida</taxon>
        <taxon>Schistosomatoidea</taxon>
        <taxon>Schistosomatidae</taxon>
        <taxon>Schistosoma</taxon>
    </lineage>
</organism>
<evidence type="ECO:0000256" key="1">
    <source>
        <dbReference type="ARBA" id="ARBA00004394"/>
    </source>
</evidence>
<feature type="domain" description="PDZ GRASP-type" evidence="11">
    <location>
        <begin position="15"/>
        <end position="105"/>
    </location>
</feature>
<evidence type="ECO:0000256" key="9">
    <source>
        <dbReference type="PIRSR" id="PIRSR607583-1"/>
    </source>
</evidence>
<keyword evidence="10" id="KW-0812">Transmembrane</keyword>
<keyword evidence="9" id="KW-0862">Zinc</keyword>
<accession>A0A094ZHA4</accession>
<keyword evidence="4" id="KW-0519">Myristate</keyword>
<keyword evidence="7 10" id="KW-0472">Membrane</keyword>
<evidence type="ECO:0000256" key="4">
    <source>
        <dbReference type="ARBA" id="ARBA00022707"/>
    </source>
</evidence>
<gene>
    <name evidence="12" type="ORF">MS3_01420</name>
</gene>
<dbReference type="FunFam" id="2.30.42.10:FF:000056">
    <property type="entry name" value="Golgi reassembly-stacking protein 2 isoform 1"/>
    <property type="match status" value="1"/>
</dbReference>
<comment type="similarity">
    <text evidence="2">Belongs to the GORASP family.</text>
</comment>
<dbReference type="InterPro" id="IPR024958">
    <property type="entry name" value="GRASP_PDZ"/>
</dbReference>
<evidence type="ECO:0000256" key="2">
    <source>
        <dbReference type="ARBA" id="ARBA00007144"/>
    </source>
</evidence>
<evidence type="ECO:0000256" key="10">
    <source>
        <dbReference type="SAM" id="Phobius"/>
    </source>
</evidence>
<dbReference type="PANTHER" id="PTHR12893:SF0">
    <property type="entry name" value="GRASP65"/>
    <property type="match status" value="1"/>
</dbReference>
<keyword evidence="5" id="KW-0677">Repeat</keyword>